<dbReference type="PANTHER" id="PTHR11573">
    <property type="entry name" value="RIBONUCLEOSIDE-DIPHOSPHATE REDUCTASE LARGE CHAIN"/>
    <property type="match status" value="1"/>
</dbReference>
<dbReference type="EMBL" id="MN366293">
    <property type="protein sequence ID" value="QOE74942.1"/>
    <property type="molecule type" value="Genomic_DNA"/>
</dbReference>
<name>A0A866VUC7_ELHV1</name>
<accession>A0A866VUC7</accession>
<dbReference type="EC" id="1.17.4.1" evidence="3"/>
<protein>
    <submittedName>
        <fullName evidence="3">Ribonucleotide reductase A subunit</fullName>
        <ecNumber evidence="3">1.17.4.1</ecNumber>
    </submittedName>
</protein>
<reference evidence="3" key="2">
    <citation type="journal article" date="2013" name="J. Wildl. Dis.">
        <title>Fatal herpesvirus hemorrhagic disease in wild and orphan asian elephants in southern India.</title>
        <authorList>
            <person name="Zachariah A."/>
            <person name="Zong J.-C."/>
            <person name="Long S.Y."/>
            <person name="Latimer E.M."/>
            <person name="Heaggans S.Y."/>
            <person name="Richman L.K."/>
            <person name="Hayward G.S."/>
        </authorList>
    </citation>
    <scope>NUCLEOTIDE SEQUENCE</scope>
    <source>
        <strain evidence="3">IP164 Muthanga2</strain>
    </source>
</reference>
<dbReference type="Gene3D" id="3.20.70.20">
    <property type="match status" value="1"/>
</dbReference>
<evidence type="ECO:0000256" key="1">
    <source>
        <dbReference type="ARBA" id="ARBA00010406"/>
    </source>
</evidence>
<evidence type="ECO:0000313" key="3">
    <source>
        <dbReference type="EMBL" id="QOE74942.1"/>
    </source>
</evidence>
<dbReference type="PANTHER" id="PTHR11573:SF6">
    <property type="entry name" value="RIBONUCLEOSIDE-DIPHOSPHATE REDUCTASE LARGE SUBUNIT"/>
    <property type="match status" value="1"/>
</dbReference>
<reference evidence="3" key="4">
    <citation type="submission" date="2019-08" db="EMBL/GenBank/DDBJ databases">
        <title>Annotated Complete DNA Sequences of Six EEHV1A Genomes from Lethal HD Cases in Young Asian Elephants in India.</title>
        <authorList>
            <person name="Krishnankutty S.P."/>
            <person name="Zachariah A."/>
            <person name="Maheswari U."/>
            <person name="Heaggans S.Y."/>
            <person name="Muraleedharan M."/>
            <person name="Velayutham D."/>
            <person name="Santhosh S."/>
            <person name="Hayward G.S."/>
        </authorList>
    </citation>
    <scope>NUCLEOTIDE SEQUENCE</scope>
    <source>
        <strain evidence="3">IP164 Muthanga2</strain>
    </source>
</reference>
<organism evidence="3">
    <name type="scientific">Elephant endotheliotropic herpesvirus 1A</name>
    <dbReference type="NCBI Taxonomy" id="759753"/>
    <lineage>
        <taxon>Viruses</taxon>
        <taxon>Duplodnaviria</taxon>
        <taxon>Heunggongvirae</taxon>
        <taxon>Peploviricota</taxon>
        <taxon>Herviviricetes</taxon>
        <taxon>Herpesvirales</taxon>
        <taxon>Orthoherpesviridae</taxon>
        <taxon>Betaherpesvirinae</taxon>
        <taxon>Proboscivirus</taxon>
        <taxon>Proboscivirus elephantidbeta1</taxon>
        <taxon>Elephantid herpesvirus 1</taxon>
    </lineage>
</organism>
<dbReference type="NCBIfam" id="TIGR02506">
    <property type="entry name" value="NrdE_NrdA"/>
    <property type="match status" value="1"/>
</dbReference>
<dbReference type="InterPro" id="IPR039718">
    <property type="entry name" value="Rrm1"/>
</dbReference>
<dbReference type="SUPFAM" id="SSF51998">
    <property type="entry name" value="PFL-like glycyl radical enzymes"/>
    <property type="match status" value="1"/>
</dbReference>
<dbReference type="GO" id="GO:0005524">
    <property type="term" value="F:ATP binding"/>
    <property type="evidence" value="ECO:0007669"/>
    <property type="project" value="TreeGrafter"/>
</dbReference>
<dbReference type="InterPro" id="IPR013346">
    <property type="entry name" value="NrdE_NrdA_C"/>
</dbReference>
<dbReference type="Pfam" id="PF02867">
    <property type="entry name" value="Ribonuc_red_lgC"/>
    <property type="match status" value="1"/>
</dbReference>
<evidence type="ECO:0000259" key="2">
    <source>
        <dbReference type="Pfam" id="PF02867"/>
    </source>
</evidence>
<proteinExistence type="inferred from homology"/>
<dbReference type="PRINTS" id="PR01183">
    <property type="entry name" value="RIBORDTASEM1"/>
</dbReference>
<comment type="similarity">
    <text evidence="1">Belongs to the ribonucleoside diphosphate reductase large chain family.</text>
</comment>
<reference evidence="3" key="3">
    <citation type="journal article" date="2016" name="MSphere">
        <title>Comparison of the Gene Coding Contents and Other Unusual Features of the GC-Rich and AT-Rich Branch Probosciviruses.</title>
        <authorList>
            <person name="Ling P.D."/>
            <person name="Long S.Y."/>
            <person name="Zong J.C."/>
            <person name="Heaggans S.Y."/>
            <person name="Qin X."/>
            <person name="Hayward G.S."/>
        </authorList>
    </citation>
    <scope>NUCLEOTIDE SEQUENCE</scope>
    <source>
        <strain evidence="3">IP164 Muthanga2</strain>
    </source>
</reference>
<reference evidence="3" key="5">
    <citation type="journal article" name="PLoS ONE">
        <title>Extended genotypic evaluation and comparison of twenty-two cases of lethal EEHV1 hemorrhagic disease in wild and captive Asian elephants in India.</title>
        <authorList>
            <person name="Zachariah A."/>
            <person name="Sajesh P.K."/>
            <person name="Santhosh S."/>
            <person name="Bathrachalam C."/>
            <person name="Megha M."/>
            <person name="Pandiyan J."/>
            <person name="Jishnu M."/>
            <person name="Kobragade R.S."/>
            <person name="Long S.Y."/>
            <person name="Zong J.-C."/>
            <person name="Latimer E.M."/>
            <person name="Heaggans S.Y."/>
            <person name="Hayward G.S."/>
        </authorList>
    </citation>
    <scope>NUCLEOTIDE SEQUENCE</scope>
    <source>
        <strain evidence="3">IP164 Muthanga2</strain>
    </source>
</reference>
<dbReference type="InterPro" id="IPR000788">
    <property type="entry name" value="RNR_lg_C"/>
</dbReference>
<dbReference type="GO" id="GO:0009263">
    <property type="term" value="P:deoxyribonucleotide biosynthetic process"/>
    <property type="evidence" value="ECO:0007669"/>
    <property type="project" value="TreeGrafter"/>
</dbReference>
<sequence length="800" mass="90817">MSLYLQEGNAVLQALRNSDENLYGNIMRLKQESETDSCVFPKIVTLLKYMQVSQQDKPDIDGVLGALCHVASERKACSSIRQYAEHYSPLLSTDVRLALMNLHKHIESRFVKTNTESFIKLESRGFMSAMKFINIYFREYDGRVENLTHFFCRISAFFGMAVVRNPSYYGFFKKCDFLSVFGEVFGQLTAQTIGLCSPVLLNAGVSTSNLTSCFIVVKDLECNADINDVQTNILRQILDCGGGIGLDINILGSTLDIYKYLKMLNSTVDFYNESLKRPVGLSVSMDIWNKNIQKMLRMKMPSASEEESCPSLFNAVMIPDLFFKRYEQDPSSKWSLFSGNMAKVLSTSYGKKFESAYTKYEQLGLYDTQIPIKELLFSLLNSIVNTGTPYILFKDAMNRHYYMEENASSSYVIRSTNLCAEIVHHANDSEVGVCNICSINVANFVKTYVPVENQSLQEGIDFVTNNDHTKMFSLKELRDTVQKAVIMVNCAISESGSIPMGARLAAGRYRSMGIGIQGLHTAFLKMKLGFTSSCARDLNKRIFESMYYSAVNTSMTLCKNGMEPFYNFAKSKYARGWLHFDGWDDVKLTLPQDWWSKLRSGIGKYGLHNSQFIALMPTSGTSQVSSVSEAFYPTFSNFHSKITTGVEVLVSNKELQREFKMYNNYLSNIDWEVTKASETYFTEPEWDKLMIYKNAFEYDQEDLIDMCADRAPFVDHSQSMSLFVREEDITGCRHIYSLIRHAHKRGLKTGMYYLRIKKQARLRDLEKKSDVFGVPLCCPSSTSALVKKSCPESDNTCCGT</sequence>
<keyword evidence="3" id="KW-0560">Oxidoreductase</keyword>
<feature type="domain" description="Ribonucleotide reductase large subunit C-terminal" evidence="2">
    <location>
        <begin position="212"/>
        <end position="753"/>
    </location>
</feature>
<gene>
    <name evidence="3" type="primary">U28</name>
</gene>
<reference evidence="3" key="1">
    <citation type="journal article" date="2013" name="Genome Announc.">
        <title>Complete Genome Sequence of Elephant Endotheliotropic Herpesvirus 1A.</title>
        <authorList>
            <person name="Ling P.D."/>
            <person name="Reid J.G."/>
            <person name="Qin X."/>
            <person name="Muzny D.M."/>
            <person name="Gibbs R."/>
            <person name="Petrosino J."/>
            <person name="Peng R."/>
            <person name="Zong J.C."/>
            <person name="Heaggans S.Y."/>
            <person name="Hayward G.S."/>
        </authorList>
    </citation>
    <scope>NUCLEOTIDE SEQUENCE</scope>
    <source>
        <strain evidence="3">IP164 Muthanga2</strain>
    </source>
</reference>
<dbReference type="GO" id="GO:0004748">
    <property type="term" value="F:ribonucleoside-diphosphate reductase activity, thioredoxin disulfide as acceptor"/>
    <property type="evidence" value="ECO:0007669"/>
    <property type="project" value="UniProtKB-EC"/>
</dbReference>